<dbReference type="Gene3D" id="3.40.30.10">
    <property type="entry name" value="Glutaredoxin"/>
    <property type="match status" value="1"/>
</dbReference>
<feature type="signal peptide" evidence="1">
    <location>
        <begin position="1"/>
        <end position="20"/>
    </location>
</feature>
<gene>
    <name evidence="2" type="ORF">B296_00003185</name>
</gene>
<dbReference type="Proteomes" id="UP000287651">
    <property type="component" value="Unassembled WGS sequence"/>
</dbReference>
<dbReference type="AlphaFoldDB" id="A0A427BBK6"/>
<dbReference type="GO" id="GO:0015035">
    <property type="term" value="F:protein-disulfide reductase activity"/>
    <property type="evidence" value="ECO:0007669"/>
    <property type="project" value="TreeGrafter"/>
</dbReference>
<protein>
    <recommendedName>
        <fullName evidence="4">Thioredoxin domain-containing protein</fullName>
    </recommendedName>
</protein>
<evidence type="ECO:0000313" key="2">
    <source>
        <dbReference type="EMBL" id="RRT85828.1"/>
    </source>
</evidence>
<evidence type="ECO:0008006" key="4">
    <source>
        <dbReference type="Google" id="ProtNLM"/>
    </source>
</evidence>
<reference evidence="2 3" key="1">
    <citation type="journal article" date="2014" name="Agronomy (Basel)">
        <title>A Draft Genome Sequence for Ensete ventricosum, the Drought-Tolerant Tree Against Hunger.</title>
        <authorList>
            <person name="Harrison J."/>
            <person name="Moore K.A."/>
            <person name="Paszkiewicz K."/>
            <person name="Jones T."/>
            <person name="Grant M."/>
            <person name="Ambacheew D."/>
            <person name="Muzemil S."/>
            <person name="Studholme D.J."/>
        </authorList>
    </citation>
    <scope>NUCLEOTIDE SEQUENCE [LARGE SCALE GENOMIC DNA]</scope>
</reference>
<feature type="chain" id="PRO_5019573445" description="Thioredoxin domain-containing protein" evidence="1">
    <location>
        <begin position="21"/>
        <end position="218"/>
    </location>
</feature>
<dbReference type="GO" id="GO:0005788">
    <property type="term" value="C:endoplasmic reticulum lumen"/>
    <property type="evidence" value="ECO:0007669"/>
    <property type="project" value="TreeGrafter"/>
</dbReference>
<keyword evidence="1" id="KW-0732">Signal</keyword>
<proteinExistence type="predicted"/>
<evidence type="ECO:0000256" key="1">
    <source>
        <dbReference type="SAM" id="SignalP"/>
    </source>
</evidence>
<dbReference type="InterPro" id="IPR036249">
    <property type="entry name" value="Thioredoxin-like_sf"/>
</dbReference>
<organism evidence="2 3">
    <name type="scientific">Ensete ventricosum</name>
    <name type="common">Abyssinian banana</name>
    <name type="synonym">Musa ensete</name>
    <dbReference type="NCBI Taxonomy" id="4639"/>
    <lineage>
        <taxon>Eukaryota</taxon>
        <taxon>Viridiplantae</taxon>
        <taxon>Streptophyta</taxon>
        <taxon>Embryophyta</taxon>
        <taxon>Tracheophyta</taxon>
        <taxon>Spermatophyta</taxon>
        <taxon>Magnoliopsida</taxon>
        <taxon>Liliopsida</taxon>
        <taxon>Zingiberales</taxon>
        <taxon>Musaceae</taxon>
        <taxon>Ensete</taxon>
    </lineage>
</organism>
<accession>A0A427BBK6</accession>
<dbReference type="SUPFAM" id="SSF52833">
    <property type="entry name" value="Thioredoxin-like"/>
    <property type="match status" value="1"/>
</dbReference>
<dbReference type="EMBL" id="AMZH03000055">
    <property type="protein sequence ID" value="RRT85828.1"/>
    <property type="molecule type" value="Genomic_DNA"/>
</dbReference>
<dbReference type="GO" id="GO:0034976">
    <property type="term" value="P:response to endoplasmic reticulum stress"/>
    <property type="evidence" value="ECO:0007669"/>
    <property type="project" value="TreeGrafter"/>
</dbReference>
<evidence type="ECO:0000313" key="3">
    <source>
        <dbReference type="Proteomes" id="UP000287651"/>
    </source>
</evidence>
<dbReference type="PANTHER" id="PTHR45815:SF3">
    <property type="entry name" value="PROTEIN DISULFIDE-ISOMERASE A6"/>
    <property type="match status" value="1"/>
</dbReference>
<comment type="caution">
    <text evidence="2">The sequence shown here is derived from an EMBL/GenBank/DDBJ whole genome shotgun (WGS) entry which is preliminary data.</text>
</comment>
<name>A0A427BBK6_ENSVE</name>
<sequence>MLVALLFFSALLCIGAPANALYSPSSPVVQLNPSNFKSKVSFCDDHFIVLFCCRCWLVWIHQLTMSRRLIGSGLELERGRAGGVLCSLVRPLSSSDPNLGESGHRSPNCIVPTYRAQLGMVRYAGIEREKKLLVGDGSCKRRDQESSTNSRFSLLFFLPLLVKALLKERLSGKASGDSSEKSEPSASVVLTSQNFDELVIKSKDLWIVEFFAPWYAAV</sequence>
<dbReference type="PANTHER" id="PTHR45815">
    <property type="entry name" value="PROTEIN DISULFIDE-ISOMERASE A6"/>
    <property type="match status" value="1"/>
</dbReference>